<dbReference type="GO" id="GO:0046314">
    <property type="term" value="P:phosphocreatine biosynthetic process"/>
    <property type="evidence" value="ECO:0007669"/>
    <property type="project" value="InterPro"/>
</dbReference>
<dbReference type="SUPFAM" id="SSF55931">
    <property type="entry name" value="Glutamine synthetase/guanido kinase"/>
    <property type="match status" value="1"/>
</dbReference>
<reference evidence="8" key="1">
    <citation type="submission" date="2021-01" db="EMBL/GenBank/DDBJ databases">
        <authorList>
            <person name="Corre E."/>
            <person name="Pelletier E."/>
            <person name="Niang G."/>
            <person name="Scheremetjew M."/>
            <person name="Finn R."/>
            <person name="Kale V."/>
            <person name="Holt S."/>
            <person name="Cochrane G."/>
            <person name="Meng A."/>
            <person name="Brown T."/>
            <person name="Cohen L."/>
        </authorList>
    </citation>
    <scope>NUCLEOTIDE SEQUENCE</scope>
    <source>
        <strain evidence="8">CCMP2084</strain>
    </source>
</reference>
<dbReference type="GO" id="GO:0005524">
    <property type="term" value="F:ATP binding"/>
    <property type="evidence" value="ECO:0007669"/>
    <property type="project" value="UniProtKB-UniRule"/>
</dbReference>
<feature type="binding site" evidence="5">
    <location>
        <begin position="354"/>
        <end position="358"/>
    </location>
    <ligand>
        <name>ATP</name>
        <dbReference type="ChEBI" id="CHEBI:30616"/>
    </ligand>
</feature>
<sequence length="642" mass="72498">MMSDMGICPFTSGPDLAGLPMGQVFYTVDRSTKMEDMYARYWKEVVRVEQNNEKDLSTTLLVAPEFCLENVELFENFSTTLTQPLEALGVEDLLQLVFFHPLWTFRDGGARSGMGSAANYARRSPWPMINILRTSQVRAAQKGIPTGLVYQQNEKTLTNVGTEQLETMLRLRDWSAISDVKVNRRDMEALRVAQDLQQSGTVAEQDQDLIHDSTPAANRRLDDRQVDGGDLLNVVLQALEKRLGLLSNTSGHSQALSGAETSAAMMATDYVLEELDRVATSSPAAVPVATSAPVAVQNPMFALDDDDDDDDEHSFRRFHQREQSGIIIRRHQTNINPISITSHNPDPENKYILSTRMRVARSIEGFRFPSTMSREERRHVQSLVQDAVQTLCDDSKIINTNGNVTKQHKGSYIQLWDMTNDEINDLIQRHILFDHPNEWGISAGFGRDWPDGRGLYMNHIVSSQDDDDTTSGVYHKPDVIVWCNEEDHVRIICMRKGGDIKGVFTEMSKAVDQMEVRLVTHSGRRFSHDERLGYLASCPTNIGTGMRASVHVKLMRLGKLPGFVDMVRRMRLEVRGMRGEMDKRPHTSGIFDISNAERLGKSEVKLINVMIEGVSKLIELEQKLECGEKVNCDDYGYEKLRK</sequence>
<dbReference type="InterPro" id="IPR022414">
    <property type="entry name" value="ATP-guanido_PTrfase_cat"/>
</dbReference>
<dbReference type="Pfam" id="PF07209">
    <property type="entry name" value="DUF1415"/>
    <property type="match status" value="1"/>
</dbReference>
<name>A0A7S2UK38_9STRA</name>
<evidence type="ECO:0000256" key="2">
    <source>
        <dbReference type="ARBA" id="ARBA00022741"/>
    </source>
</evidence>
<evidence type="ECO:0000256" key="5">
    <source>
        <dbReference type="PROSITE-ProRule" id="PRU00843"/>
    </source>
</evidence>
<dbReference type="PROSITE" id="PS51510">
    <property type="entry name" value="PHOSPHAGEN_KINASE_C"/>
    <property type="match status" value="1"/>
</dbReference>
<keyword evidence="2 5" id="KW-0547">Nucleotide-binding</keyword>
<dbReference type="InterPro" id="IPR022415">
    <property type="entry name" value="ATP-guanido_PTrfase_AS"/>
</dbReference>
<dbReference type="PANTHER" id="PTHR11547:SF38">
    <property type="entry name" value="ARGININE KINASE 1-RELATED"/>
    <property type="match status" value="1"/>
</dbReference>
<feature type="binding site" evidence="5">
    <location>
        <begin position="547"/>
        <end position="551"/>
    </location>
    <ligand>
        <name>ATP</name>
        <dbReference type="ChEBI" id="CHEBI:30616"/>
    </ligand>
</feature>
<feature type="binding site" evidence="5">
    <location>
        <begin position="575"/>
        <end position="580"/>
    </location>
    <ligand>
        <name>ATP</name>
        <dbReference type="ChEBI" id="CHEBI:30616"/>
    </ligand>
</feature>
<gene>
    <name evidence="8" type="ORF">ASEP1449_LOCUS14084</name>
</gene>
<dbReference type="InterPro" id="IPR000749">
    <property type="entry name" value="ATP-guanido_PTrfase"/>
</dbReference>
<evidence type="ECO:0000256" key="1">
    <source>
        <dbReference type="ARBA" id="ARBA00022679"/>
    </source>
</evidence>
<dbReference type="PROSITE" id="PS00112">
    <property type="entry name" value="PHOSPHAGEN_KINASE"/>
    <property type="match status" value="1"/>
</dbReference>
<dbReference type="InterPro" id="IPR014746">
    <property type="entry name" value="Gln_synth/guanido_kin_cat_dom"/>
</dbReference>
<comment type="similarity">
    <text evidence="5 6">Belongs to the ATP:guanido phosphotransferase family.</text>
</comment>
<proteinExistence type="inferred from homology"/>
<dbReference type="GO" id="GO:0004111">
    <property type="term" value="F:creatine kinase activity"/>
    <property type="evidence" value="ECO:0007669"/>
    <property type="project" value="InterPro"/>
</dbReference>
<dbReference type="InterPro" id="IPR009858">
    <property type="entry name" value="DUF1415"/>
</dbReference>
<dbReference type="Pfam" id="PF00217">
    <property type="entry name" value="ATP-gua_Ptrans"/>
    <property type="match status" value="1"/>
</dbReference>
<dbReference type="EMBL" id="HBHQ01020893">
    <property type="protein sequence ID" value="CAD9822250.1"/>
    <property type="molecule type" value="Transcribed_RNA"/>
</dbReference>
<evidence type="ECO:0000259" key="7">
    <source>
        <dbReference type="PROSITE" id="PS51510"/>
    </source>
</evidence>
<accession>A0A7S2UK38</accession>
<keyword evidence="3 5" id="KW-0418">Kinase</keyword>
<evidence type="ECO:0000256" key="6">
    <source>
        <dbReference type="RuleBase" id="RU000505"/>
    </source>
</evidence>
<evidence type="ECO:0000256" key="4">
    <source>
        <dbReference type="ARBA" id="ARBA00022840"/>
    </source>
</evidence>
<keyword evidence="4 5" id="KW-0067">ATP-binding</keyword>
<dbReference type="GO" id="GO:0005615">
    <property type="term" value="C:extracellular space"/>
    <property type="evidence" value="ECO:0007669"/>
    <property type="project" value="TreeGrafter"/>
</dbReference>
<evidence type="ECO:0000313" key="8">
    <source>
        <dbReference type="EMBL" id="CAD9822250.1"/>
    </source>
</evidence>
<organism evidence="8">
    <name type="scientific">Attheya septentrionalis</name>
    <dbReference type="NCBI Taxonomy" id="420275"/>
    <lineage>
        <taxon>Eukaryota</taxon>
        <taxon>Sar</taxon>
        <taxon>Stramenopiles</taxon>
        <taxon>Ochrophyta</taxon>
        <taxon>Bacillariophyta</taxon>
        <taxon>Coscinodiscophyceae</taxon>
        <taxon>Chaetocerotophycidae</taxon>
        <taxon>Chaetocerotales</taxon>
        <taxon>Attheyaceae</taxon>
        <taxon>Attheya</taxon>
    </lineage>
</organism>
<feature type="domain" description="Phosphagen kinase C-terminal" evidence="7">
    <location>
        <begin position="351"/>
        <end position="624"/>
    </location>
</feature>
<feature type="binding site" evidence="5">
    <location>
        <position position="430"/>
    </location>
    <ligand>
        <name>ATP</name>
        <dbReference type="ChEBI" id="CHEBI:30616"/>
    </ligand>
</feature>
<dbReference type="PANTHER" id="PTHR11547">
    <property type="entry name" value="ARGININE OR CREATINE KINASE"/>
    <property type="match status" value="1"/>
</dbReference>
<protein>
    <recommendedName>
        <fullName evidence="7">Phosphagen kinase C-terminal domain-containing protein</fullName>
    </recommendedName>
</protein>
<keyword evidence="1 5" id="KW-0808">Transferase</keyword>
<evidence type="ECO:0000256" key="3">
    <source>
        <dbReference type="ARBA" id="ARBA00022777"/>
    </source>
</evidence>
<dbReference type="AlphaFoldDB" id="A0A7S2UK38"/>
<feature type="binding site" evidence="5">
    <location>
        <position position="490"/>
    </location>
    <ligand>
        <name>ATP</name>
        <dbReference type="ChEBI" id="CHEBI:30616"/>
    </ligand>
</feature>
<dbReference type="Gene3D" id="3.30.590.10">
    <property type="entry name" value="Glutamine synthetase/guanido kinase, catalytic domain"/>
    <property type="match status" value="1"/>
</dbReference>